<sequence length="96" mass="11081">MPVHGIKHKITLQTSEHGNFHFQHLFGGFAGFDFDRNLVVVVLTIQCFVYFPKTTTANFAHNFPMIANRLTRQKHVAFAGRRRHSRCRRSSTETHG</sequence>
<proteinExistence type="predicted"/>
<dbReference type="AlphaFoldDB" id="A0A0V0XSR2"/>
<name>A0A0V0XSR2_TRIPS</name>
<evidence type="ECO:0000313" key="1">
    <source>
        <dbReference type="EMBL" id="KRX91057.1"/>
    </source>
</evidence>
<dbReference type="Proteomes" id="UP000054815">
    <property type="component" value="Unassembled WGS sequence"/>
</dbReference>
<comment type="caution">
    <text evidence="1">The sequence shown here is derived from an EMBL/GenBank/DDBJ whole genome shotgun (WGS) entry which is preliminary data.</text>
</comment>
<accession>A0A0V0XSR2</accession>
<gene>
    <name evidence="1" type="ORF">T4E_162</name>
</gene>
<dbReference type="EMBL" id="JYDU01000148">
    <property type="protein sequence ID" value="KRX91057.1"/>
    <property type="molecule type" value="Genomic_DNA"/>
</dbReference>
<organism evidence="1 2">
    <name type="scientific">Trichinella pseudospiralis</name>
    <name type="common">Parasitic roundworm</name>
    <dbReference type="NCBI Taxonomy" id="6337"/>
    <lineage>
        <taxon>Eukaryota</taxon>
        <taxon>Metazoa</taxon>
        <taxon>Ecdysozoa</taxon>
        <taxon>Nematoda</taxon>
        <taxon>Enoplea</taxon>
        <taxon>Dorylaimia</taxon>
        <taxon>Trichinellida</taxon>
        <taxon>Trichinellidae</taxon>
        <taxon>Trichinella</taxon>
    </lineage>
</organism>
<evidence type="ECO:0000313" key="2">
    <source>
        <dbReference type="Proteomes" id="UP000054815"/>
    </source>
</evidence>
<protein>
    <submittedName>
        <fullName evidence="1">Uncharacterized protein</fullName>
    </submittedName>
</protein>
<reference evidence="1 2" key="1">
    <citation type="submission" date="2015-01" db="EMBL/GenBank/DDBJ databases">
        <title>Evolution of Trichinella species and genotypes.</title>
        <authorList>
            <person name="Korhonen P.K."/>
            <person name="Edoardo P."/>
            <person name="Giuseppe L.R."/>
            <person name="Gasser R.B."/>
        </authorList>
    </citation>
    <scope>NUCLEOTIDE SEQUENCE [LARGE SCALE GENOMIC DNA]</scope>
    <source>
        <strain evidence="1">ISS141</strain>
    </source>
</reference>